<keyword evidence="2" id="KW-0489">Methyltransferase</keyword>
<dbReference type="SUPFAM" id="SSF53335">
    <property type="entry name" value="S-adenosyl-L-methionine-dependent methyltransferases"/>
    <property type="match status" value="1"/>
</dbReference>
<dbReference type="InterPro" id="IPR029063">
    <property type="entry name" value="SAM-dependent_MTases_sf"/>
</dbReference>
<dbReference type="Gene3D" id="3.40.50.150">
    <property type="entry name" value="Vaccinia Virus protein VP39"/>
    <property type="match status" value="1"/>
</dbReference>
<dbReference type="CDD" id="cd02440">
    <property type="entry name" value="AdoMet_MTases"/>
    <property type="match status" value="1"/>
</dbReference>
<proteinExistence type="predicted"/>
<dbReference type="InterPro" id="IPR041698">
    <property type="entry name" value="Methyltransf_25"/>
</dbReference>
<dbReference type="GO" id="GO:0032259">
    <property type="term" value="P:methylation"/>
    <property type="evidence" value="ECO:0007669"/>
    <property type="project" value="UniProtKB-KW"/>
</dbReference>
<sequence>MDFDPRAYWEQRSAERRQTGVVVSESYAVISGPPPYSTPNFRDRAHQREWIMQQVARFGWRSVLDAGCGVGLWFYLWNELGMEAAGVDQAPSAIEWAKETSADIGAPFSASVARLDRLPFEDRSFDVAVTSKVLLHTVPEEIEPALAELGRVARHLLLLEMRKHDKPLNQHVFPHDYLGLADRLGFEVLVSEMFPGDHHYLVLRSPEC</sequence>
<accession>A0AB38ZLJ2</accession>
<feature type="domain" description="Methyltransferase" evidence="1">
    <location>
        <begin position="63"/>
        <end position="154"/>
    </location>
</feature>
<evidence type="ECO:0000259" key="1">
    <source>
        <dbReference type="Pfam" id="PF13649"/>
    </source>
</evidence>
<dbReference type="EMBL" id="PP232116">
    <property type="protein sequence ID" value="XAG98260.1"/>
    <property type="molecule type" value="Genomic_DNA"/>
</dbReference>
<evidence type="ECO:0000313" key="2">
    <source>
        <dbReference type="EMBL" id="XAG98260.1"/>
    </source>
</evidence>
<protein>
    <submittedName>
        <fullName evidence="2">S-adenosylmethionine-dependent methyltransferase</fullName>
    </submittedName>
</protein>
<organism evidence="2">
    <name type="scientific">Mesorhizobium phage vB_MseS-P1</name>
    <dbReference type="NCBI Taxonomy" id="3120101"/>
    <lineage>
        <taxon>Viruses</taxon>
    </lineage>
</organism>
<reference evidence="2" key="1">
    <citation type="submission" date="2024-01" db="EMBL/GenBank/DDBJ databases">
        <title>New evidence supports the origin of RcGTA from prophage.</title>
        <authorList>
            <person name="Xu Y."/>
            <person name="Liu B."/>
            <person name="Chen F."/>
        </authorList>
    </citation>
    <scope>NUCLEOTIDE SEQUENCE</scope>
</reference>
<name>A0AB38ZLJ2_9VIRU</name>
<dbReference type="Pfam" id="PF13649">
    <property type="entry name" value="Methyltransf_25"/>
    <property type="match status" value="1"/>
</dbReference>
<keyword evidence="2" id="KW-0808">Transferase</keyword>
<gene>
    <name evidence="2" type="ORF">vBMseSP1_gp56</name>
</gene>
<dbReference type="GO" id="GO:0008168">
    <property type="term" value="F:methyltransferase activity"/>
    <property type="evidence" value="ECO:0007669"/>
    <property type="project" value="UniProtKB-KW"/>
</dbReference>